<dbReference type="InterPro" id="IPR011006">
    <property type="entry name" value="CheY-like_superfamily"/>
</dbReference>
<keyword evidence="4" id="KW-0378">Hydrolase</keyword>
<dbReference type="InterPro" id="IPR001789">
    <property type="entry name" value="Sig_transdc_resp-reg_receiver"/>
</dbReference>
<keyword evidence="1 2" id="KW-0597">Phosphoprotein</keyword>
<dbReference type="Pfam" id="PF00072">
    <property type="entry name" value="Response_reg"/>
    <property type="match status" value="1"/>
</dbReference>
<evidence type="ECO:0000256" key="1">
    <source>
        <dbReference type="ARBA" id="ARBA00022553"/>
    </source>
</evidence>
<feature type="modified residue" description="4-aspartylphosphate" evidence="2">
    <location>
        <position position="56"/>
    </location>
</feature>
<dbReference type="PANTHER" id="PTHR43547">
    <property type="entry name" value="TWO-COMPONENT HISTIDINE KINASE"/>
    <property type="match status" value="1"/>
</dbReference>
<dbReference type="EMBL" id="LO017727">
    <property type="protein sequence ID" value="CRH05131.1"/>
    <property type="molecule type" value="Genomic_DNA"/>
</dbReference>
<gene>
    <name evidence="4" type="ORF">MAGMO_0932</name>
</gene>
<dbReference type="AlphaFoldDB" id="A0A1S7LGR2"/>
<dbReference type="GO" id="GO:0000155">
    <property type="term" value="F:phosphorelay sensor kinase activity"/>
    <property type="evidence" value="ECO:0007669"/>
    <property type="project" value="TreeGrafter"/>
</dbReference>
<feature type="domain" description="Response regulatory" evidence="3">
    <location>
        <begin position="8"/>
        <end position="123"/>
    </location>
</feature>
<name>A0A1S7LGR2_MAGMO</name>
<dbReference type="SMART" id="SM00448">
    <property type="entry name" value="REC"/>
    <property type="match status" value="1"/>
</dbReference>
<accession>A0A1S7LGR2</accession>
<protein>
    <submittedName>
        <fullName evidence="4">Putative response regulator receiver:Metal-dependent phosphohydrolase</fullName>
    </submittedName>
</protein>
<proteinExistence type="predicted"/>
<dbReference type="SUPFAM" id="SSF52172">
    <property type="entry name" value="CheY-like"/>
    <property type="match status" value="1"/>
</dbReference>
<evidence type="ECO:0000313" key="4">
    <source>
        <dbReference type="EMBL" id="CRH05131.1"/>
    </source>
</evidence>
<organism evidence="4">
    <name type="scientific">Magnetococcus massalia (strain MO-1)</name>
    <dbReference type="NCBI Taxonomy" id="451514"/>
    <lineage>
        <taxon>Bacteria</taxon>
        <taxon>Pseudomonadati</taxon>
        <taxon>Pseudomonadota</taxon>
        <taxon>Magnetococcia</taxon>
        <taxon>Magnetococcales</taxon>
        <taxon>Magnetococcaceae</taxon>
        <taxon>Magnetococcus</taxon>
    </lineage>
</organism>
<evidence type="ECO:0000259" key="3">
    <source>
        <dbReference type="PROSITE" id="PS50110"/>
    </source>
</evidence>
<dbReference type="GO" id="GO:0016787">
    <property type="term" value="F:hydrolase activity"/>
    <property type="evidence" value="ECO:0007669"/>
    <property type="project" value="UniProtKB-KW"/>
</dbReference>
<reference evidence="4" key="1">
    <citation type="submission" date="2015-04" db="EMBL/GenBank/DDBJ databases">
        <authorList>
            <person name="Syromyatnikov M.Y."/>
            <person name="Popov V.N."/>
        </authorList>
    </citation>
    <scope>NUCLEOTIDE SEQUENCE</scope>
    <source>
        <strain evidence="4">MO-1</strain>
    </source>
</reference>
<dbReference type="PANTHER" id="PTHR43547:SF2">
    <property type="entry name" value="HYBRID SIGNAL TRANSDUCTION HISTIDINE KINASE C"/>
    <property type="match status" value="1"/>
</dbReference>
<evidence type="ECO:0000256" key="2">
    <source>
        <dbReference type="PROSITE-ProRule" id="PRU00169"/>
    </source>
</evidence>
<dbReference type="Gene3D" id="3.40.50.2300">
    <property type="match status" value="1"/>
</dbReference>
<sequence>MPHSQMPTLLIVDDMPAEIKVVSSFLADRYNMLIATDGKTALQIAESKQPDLILLDVMMPGMDGFDVCKHLKSNPKTNDIPVIFLTAKNQSFDHAKGLFLGAVDFVPKPVNASLLQARLQVHLHIHQLHTELKEKQRSCRSRLKEAANLTESAIEALGSHETLLALRKLLNNG</sequence>
<dbReference type="PROSITE" id="PS50110">
    <property type="entry name" value="RESPONSE_REGULATORY"/>
    <property type="match status" value="1"/>
</dbReference>